<protein>
    <submittedName>
        <fullName evidence="2">Uncharacterized protein</fullName>
    </submittedName>
</protein>
<keyword evidence="1" id="KW-0732">Signal</keyword>
<gene>
    <name evidence="2" type="ORF">HB375_13980</name>
</gene>
<name>A0ABX0VCZ2_9HYPH</name>
<sequence length="129" mass="13622">MRPSILAYAGAMSRPPKLVAALAALTVTAIASGFPLATAQESKSPSWPEVKCARYKKAWTDALAVRGTKGLGREFLDNHETFLASGCTDRPPVCPQTDEEFALANMMVVAAMNAGTASTFPPFSCRKGG</sequence>
<dbReference type="EMBL" id="JAATJS010000004">
    <property type="protein sequence ID" value="NIX77709.1"/>
    <property type="molecule type" value="Genomic_DNA"/>
</dbReference>
<accession>A0ABX0VCZ2</accession>
<feature type="signal peptide" evidence="1">
    <location>
        <begin position="1"/>
        <end position="39"/>
    </location>
</feature>
<keyword evidence="3" id="KW-1185">Reference proteome</keyword>
<dbReference type="RefSeq" id="WP_167673598.1">
    <property type="nucleotide sequence ID" value="NZ_JAATJS010000004.1"/>
</dbReference>
<dbReference type="Proteomes" id="UP000707352">
    <property type="component" value="Unassembled WGS sequence"/>
</dbReference>
<comment type="caution">
    <text evidence="2">The sequence shown here is derived from an EMBL/GenBank/DDBJ whole genome shotgun (WGS) entry which is preliminary data.</text>
</comment>
<feature type="chain" id="PRO_5046089480" evidence="1">
    <location>
        <begin position="40"/>
        <end position="129"/>
    </location>
</feature>
<evidence type="ECO:0000313" key="3">
    <source>
        <dbReference type="Proteomes" id="UP000707352"/>
    </source>
</evidence>
<evidence type="ECO:0000313" key="2">
    <source>
        <dbReference type="EMBL" id="NIX77709.1"/>
    </source>
</evidence>
<proteinExistence type="predicted"/>
<evidence type="ECO:0000256" key="1">
    <source>
        <dbReference type="SAM" id="SignalP"/>
    </source>
</evidence>
<reference evidence="2 3" key="1">
    <citation type="submission" date="2020-03" db="EMBL/GenBank/DDBJ databases">
        <title>The genome sequence of Microvirga sp. c23x22.</title>
        <authorList>
            <person name="Zhang X."/>
        </authorList>
    </citation>
    <scope>NUCLEOTIDE SEQUENCE [LARGE SCALE GENOMIC DNA]</scope>
    <source>
        <strain evidence="3">c23x22</strain>
    </source>
</reference>
<organism evidence="2 3">
    <name type="scientific">Microvirga terricola</name>
    <dbReference type="NCBI Taxonomy" id="2719797"/>
    <lineage>
        <taxon>Bacteria</taxon>
        <taxon>Pseudomonadati</taxon>
        <taxon>Pseudomonadota</taxon>
        <taxon>Alphaproteobacteria</taxon>
        <taxon>Hyphomicrobiales</taxon>
        <taxon>Methylobacteriaceae</taxon>
        <taxon>Microvirga</taxon>
    </lineage>
</organism>